<proteinExistence type="predicted"/>
<comment type="caution">
    <text evidence="2">The sequence shown here is derived from an EMBL/GenBank/DDBJ whole genome shotgun (WGS) entry which is preliminary data.</text>
</comment>
<organism evidence="2 3">
    <name type="scientific">Dorea formicigenerans</name>
    <dbReference type="NCBI Taxonomy" id="39486"/>
    <lineage>
        <taxon>Bacteria</taxon>
        <taxon>Bacillati</taxon>
        <taxon>Bacillota</taxon>
        <taxon>Clostridia</taxon>
        <taxon>Lachnospirales</taxon>
        <taxon>Lachnospiraceae</taxon>
        <taxon>Dorea</taxon>
    </lineage>
</organism>
<sequence length="260" mass="30266">MGSYNLKVYEYATGVQLRLYNQTLIYSEKNQSVPLISSIDEADKKVHTCELSKECKERSCQVSASRTISTLYEIARANIWEYFVTFTFNRQKIDSSNYDLLSDKVSKWLNNLRSRYAPDLKYLLVPELHKDGVHYHFHALIANTGNIQFIDSGIKHNDNIIYNIGNWKFGFTTASKVIDSARASSYITKYITKDLCSVTKFKKRYWTSRNCDRPKVRTYCLPYEEIGKFLDDNIHLLQYTKEVVIDSCGLAVTYIEMKKE</sequence>
<dbReference type="AlphaFoldDB" id="A0A395XHT2"/>
<evidence type="ECO:0000313" key="2">
    <source>
        <dbReference type="EMBL" id="RGW46216.1"/>
    </source>
</evidence>
<name>A0A395XHT2_9FIRM</name>
<evidence type="ECO:0000259" key="1">
    <source>
        <dbReference type="Pfam" id="PF23343"/>
    </source>
</evidence>
<dbReference type="Pfam" id="PF23343">
    <property type="entry name" value="REP_ORF2-G2P"/>
    <property type="match status" value="1"/>
</dbReference>
<reference evidence="2 3" key="1">
    <citation type="submission" date="2018-08" db="EMBL/GenBank/DDBJ databases">
        <title>A genome reference for cultivated species of the human gut microbiota.</title>
        <authorList>
            <person name="Zou Y."/>
            <person name="Xue W."/>
            <person name="Luo G."/>
        </authorList>
    </citation>
    <scope>NUCLEOTIDE SEQUENCE [LARGE SCALE GENOMIC DNA]</scope>
    <source>
        <strain evidence="2 3">AF12-11</strain>
    </source>
</reference>
<accession>A0A395XHT2</accession>
<gene>
    <name evidence="2" type="ORF">DWV67_16200</name>
</gene>
<dbReference type="Proteomes" id="UP000266376">
    <property type="component" value="Unassembled WGS sequence"/>
</dbReference>
<dbReference type="EMBL" id="QSAJ01000087">
    <property type="protein sequence ID" value="RGW46216.1"/>
    <property type="molecule type" value="Genomic_DNA"/>
</dbReference>
<evidence type="ECO:0000313" key="3">
    <source>
        <dbReference type="Proteomes" id="UP000266376"/>
    </source>
</evidence>
<protein>
    <recommendedName>
        <fullName evidence="1">Replication-associated protein ORF2/G2P domain-containing protein</fullName>
    </recommendedName>
</protein>
<dbReference type="InterPro" id="IPR056906">
    <property type="entry name" value="ORF2/G2P_dom"/>
</dbReference>
<feature type="domain" description="Replication-associated protein ORF2/G2P" evidence="1">
    <location>
        <begin position="82"/>
        <end position="194"/>
    </location>
</feature>